<feature type="domain" description="Zn(2)-C6 fungal-type" evidence="4">
    <location>
        <begin position="33"/>
        <end position="63"/>
    </location>
</feature>
<dbReference type="Gene3D" id="4.10.240.10">
    <property type="entry name" value="Zn(2)-C6 fungal-type DNA-binding domain"/>
    <property type="match status" value="1"/>
</dbReference>
<evidence type="ECO:0000259" key="4">
    <source>
        <dbReference type="PROSITE" id="PS50048"/>
    </source>
</evidence>
<gene>
    <name evidence="5" type="ORF">SmJEL517_g04888</name>
</gene>
<dbReference type="GO" id="GO:0000981">
    <property type="term" value="F:DNA-binding transcription factor activity, RNA polymerase II-specific"/>
    <property type="evidence" value="ECO:0007669"/>
    <property type="project" value="InterPro"/>
</dbReference>
<dbReference type="PROSITE" id="PS50048">
    <property type="entry name" value="ZN2_CY6_FUNGAL_2"/>
    <property type="match status" value="1"/>
</dbReference>
<keyword evidence="1" id="KW-0479">Metal-binding</keyword>
<reference evidence="5 6" key="1">
    <citation type="journal article" date="2019" name="Sci. Rep.">
        <title>Comparative genomics of chytrid fungi reveal insights into the obligate biotrophic and pathogenic lifestyle of Synchytrium endobioticum.</title>
        <authorList>
            <person name="van de Vossenberg B.T.L.H."/>
            <person name="Warris S."/>
            <person name="Nguyen H.D.T."/>
            <person name="van Gent-Pelzer M.P.E."/>
            <person name="Joly D.L."/>
            <person name="van de Geest H.C."/>
            <person name="Bonants P.J.M."/>
            <person name="Smith D.S."/>
            <person name="Levesque C.A."/>
            <person name="van der Lee T.A.J."/>
        </authorList>
    </citation>
    <scope>NUCLEOTIDE SEQUENCE [LARGE SCALE GENOMIC DNA]</scope>
    <source>
        <strain evidence="5 6">JEL517</strain>
    </source>
</reference>
<dbReference type="InterPro" id="IPR036864">
    <property type="entry name" value="Zn2-C6_fun-type_DNA-bd_sf"/>
</dbReference>
<dbReference type="GO" id="GO:0008270">
    <property type="term" value="F:zinc ion binding"/>
    <property type="evidence" value="ECO:0007669"/>
    <property type="project" value="InterPro"/>
</dbReference>
<dbReference type="Proteomes" id="UP000319731">
    <property type="component" value="Unassembled WGS sequence"/>
</dbReference>
<dbReference type="PANTHER" id="PTHR46910:SF1">
    <property type="entry name" value="MISCELLANEOUS ZN(II)2CYS6 TRANSCRIPTION FACTOR (EUROFUNG)-RELATED"/>
    <property type="match status" value="1"/>
</dbReference>
<evidence type="ECO:0000313" key="5">
    <source>
        <dbReference type="EMBL" id="TPX31873.1"/>
    </source>
</evidence>
<evidence type="ECO:0000256" key="3">
    <source>
        <dbReference type="SAM" id="MobiDB-lite"/>
    </source>
</evidence>
<dbReference type="CDD" id="cd12148">
    <property type="entry name" value="fungal_TF_MHR"/>
    <property type="match status" value="1"/>
</dbReference>
<dbReference type="InterPro" id="IPR050987">
    <property type="entry name" value="AtrR-like"/>
</dbReference>
<proteinExistence type="predicted"/>
<organism evidence="5 6">
    <name type="scientific">Synchytrium microbalum</name>
    <dbReference type="NCBI Taxonomy" id="1806994"/>
    <lineage>
        <taxon>Eukaryota</taxon>
        <taxon>Fungi</taxon>
        <taxon>Fungi incertae sedis</taxon>
        <taxon>Chytridiomycota</taxon>
        <taxon>Chytridiomycota incertae sedis</taxon>
        <taxon>Chytridiomycetes</taxon>
        <taxon>Synchytriales</taxon>
        <taxon>Synchytriaceae</taxon>
        <taxon>Synchytrium</taxon>
    </lineage>
</organism>
<feature type="compositionally biased region" description="Acidic residues" evidence="3">
    <location>
        <begin position="1"/>
        <end position="16"/>
    </location>
</feature>
<dbReference type="OrthoDB" id="2406834at2759"/>
<dbReference type="SMART" id="SM00066">
    <property type="entry name" value="GAL4"/>
    <property type="match status" value="1"/>
</dbReference>
<dbReference type="InterPro" id="IPR001138">
    <property type="entry name" value="Zn2Cys6_DnaBD"/>
</dbReference>
<name>A0A507C2Y3_9FUNG</name>
<dbReference type="SUPFAM" id="SSF57701">
    <property type="entry name" value="Zn2/Cys6 DNA-binding domain"/>
    <property type="match status" value="1"/>
</dbReference>
<dbReference type="EMBL" id="QEAO01000038">
    <property type="protein sequence ID" value="TPX31873.1"/>
    <property type="molecule type" value="Genomic_DNA"/>
</dbReference>
<accession>A0A507C2Y3</accession>
<protein>
    <recommendedName>
        <fullName evidence="4">Zn(2)-C6 fungal-type domain-containing protein</fullName>
    </recommendedName>
</protein>
<keyword evidence="6" id="KW-1185">Reference proteome</keyword>
<dbReference type="Pfam" id="PF00172">
    <property type="entry name" value="Zn_clus"/>
    <property type="match status" value="1"/>
</dbReference>
<dbReference type="Pfam" id="PF04082">
    <property type="entry name" value="Fungal_trans"/>
    <property type="match status" value="1"/>
</dbReference>
<dbReference type="AlphaFoldDB" id="A0A507C2Y3"/>
<dbReference type="PANTHER" id="PTHR46910">
    <property type="entry name" value="TRANSCRIPTION FACTOR PDR1"/>
    <property type="match status" value="1"/>
</dbReference>
<dbReference type="SMART" id="SM00906">
    <property type="entry name" value="Fungal_trans"/>
    <property type="match status" value="1"/>
</dbReference>
<dbReference type="CDD" id="cd00067">
    <property type="entry name" value="GAL4"/>
    <property type="match status" value="1"/>
</dbReference>
<feature type="region of interest" description="Disordered" evidence="3">
    <location>
        <begin position="1"/>
        <end position="32"/>
    </location>
</feature>
<evidence type="ECO:0000313" key="6">
    <source>
        <dbReference type="Proteomes" id="UP000319731"/>
    </source>
</evidence>
<evidence type="ECO:0000256" key="2">
    <source>
        <dbReference type="ARBA" id="ARBA00023242"/>
    </source>
</evidence>
<dbReference type="RefSeq" id="XP_031023204.1">
    <property type="nucleotide sequence ID" value="XM_031170816.1"/>
</dbReference>
<dbReference type="GeneID" id="42006113"/>
<sequence length="628" mass="68920">MEDDDSQGYSDDDNGDMDAKKGSKRKRVRASKACDQCRKRRTKCSGSEPTCISCLALGIECNYSPSERRRGPTAFANEITQIKQRLHQLEAQVAAMSQGTPANHATQPSTPTVVNNIIKNEPKSPHPAATESLYVAHASQFVRYFGSTSSGASNLFPLLPTFNKGVLKWASIPPTPAPSTHPQPSAELVQYLIDVHFKHVHPVFPCINVKDFETQSKEKRRSSTFSFLLECIMGHAVNNISSLAAFGISDVAAFQAACFTRARGYLFENLDKSNLHICQGLLFIALVGIISPERANAWVYSGMAMRVALELGLHRNTERHQVRFSFDDATAKSMVDTFFCCYVVDRYSSLSSGRPIALPDRDWDTPFPQATEGLRLLKSQAELCVLIGEVCSAGNAVRSSQSERALELENIKQKLTHWYDENGSAIPGTPTEIGLVATYHCLCILDHRFSIGRFDATTRASSECIVQVVSKFKPAPLNEQEYDPVFPLLPYLVMIAVGSLVSDALNGDLSALVPLRKVQEIFLRLSRVSSSAERLLSVVGVILMQKGITIPGGWPIPSMPSNASSQPQQVLPPQLPLNTMNTIQGWAAANAPLPMGGQQQQEFDAFYGDSILDDLFMPLYGMNPQGAE</sequence>
<comment type="caution">
    <text evidence="5">The sequence shown here is derived from an EMBL/GenBank/DDBJ whole genome shotgun (WGS) entry which is preliminary data.</text>
</comment>
<evidence type="ECO:0000256" key="1">
    <source>
        <dbReference type="ARBA" id="ARBA00022723"/>
    </source>
</evidence>
<dbReference type="GO" id="GO:0003677">
    <property type="term" value="F:DNA binding"/>
    <property type="evidence" value="ECO:0007669"/>
    <property type="project" value="InterPro"/>
</dbReference>
<dbReference type="InterPro" id="IPR007219">
    <property type="entry name" value="XnlR_reg_dom"/>
</dbReference>
<dbReference type="STRING" id="1806994.A0A507C2Y3"/>
<dbReference type="GO" id="GO:0006351">
    <property type="term" value="P:DNA-templated transcription"/>
    <property type="evidence" value="ECO:0007669"/>
    <property type="project" value="InterPro"/>
</dbReference>
<keyword evidence="2" id="KW-0539">Nucleus</keyword>
<dbReference type="PROSITE" id="PS00463">
    <property type="entry name" value="ZN2_CY6_FUNGAL_1"/>
    <property type="match status" value="1"/>
</dbReference>